<dbReference type="Gene3D" id="3.30.420.40">
    <property type="match status" value="2"/>
</dbReference>
<dbReference type="AlphaFoldDB" id="A0A843YR60"/>
<dbReference type="InterPro" id="IPR002731">
    <property type="entry name" value="ATPase_BadF"/>
</dbReference>
<dbReference type="PANTHER" id="PTHR43190:SF3">
    <property type="entry name" value="N-ACETYL-D-GLUCOSAMINE KINASE"/>
    <property type="match status" value="1"/>
</dbReference>
<dbReference type="InterPro" id="IPR052519">
    <property type="entry name" value="Euk-type_GlcNAc_Kinase"/>
</dbReference>
<evidence type="ECO:0000313" key="3">
    <source>
        <dbReference type="Proteomes" id="UP000451565"/>
    </source>
</evidence>
<keyword evidence="3" id="KW-1185">Reference proteome</keyword>
<dbReference type="EMBL" id="WINI01000001">
    <property type="protein sequence ID" value="MQQ99761.1"/>
    <property type="molecule type" value="Genomic_DNA"/>
</dbReference>
<protein>
    <submittedName>
        <fullName evidence="2">ATPase</fullName>
    </submittedName>
</protein>
<dbReference type="SUPFAM" id="SSF53067">
    <property type="entry name" value="Actin-like ATPase domain"/>
    <property type="match status" value="2"/>
</dbReference>
<accession>A0A843YR60</accession>
<evidence type="ECO:0000313" key="2">
    <source>
        <dbReference type="EMBL" id="MQQ99761.1"/>
    </source>
</evidence>
<dbReference type="Pfam" id="PF01869">
    <property type="entry name" value="BcrAD_BadFG"/>
    <property type="match status" value="1"/>
</dbReference>
<gene>
    <name evidence="2" type="ORF">GEV47_03555</name>
</gene>
<name>A0A843YR60_9BURK</name>
<feature type="domain" description="ATPase BadF/BadG/BcrA/BcrD type" evidence="1">
    <location>
        <begin position="16"/>
        <end position="254"/>
    </location>
</feature>
<sequence length="311" mass="32131">MQSTGHKVATSYDYFIGADGGGTKTHVRIEAADGTPIAEATAGPSALMHGRQAAWNAILDAIHAAFHAANITPPANERMAIGCGLSGVNIPQWADEFAQLNPGFGSIAVASDAITTLLGAHQGKPGAIVAIGTGSIGAVRQENGAQHLLGGWGFPSGDEASGAWLGLHAINHVQQVFDGRASSDSFAEDVMVFCGGDGSDESNRNSVLAWLARANQSMYAQLAPFVVKHAEHSKIAGSIMEKAGAEIAKLAFALDPSAQLPLALCGGLAVPLRQFLPPALRQRALSPLADSATGGLILIRQQLQPSPTEHI</sequence>
<organism evidence="2 3">
    <name type="scientific">Glaciimonas soli</name>
    <dbReference type="NCBI Taxonomy" id="2590999"/>
    <lineage>
        <taxon>Bacteria</taxon>
        <taxon>Pseudomonadati</taxon>
        <taxon>Pseudomonadota</taxon>
        <taxon>Betaproteobacteria</taxon>
        <taxon>Burkholderiales</taxon>
        <taxon>Oxalobacteraceae</taxon>
        <taxon>Glaciimonas</taxon>
    </lineage>
</organism>
<reference evidence="2 3" key="1">
    <citation type="submission" date="2019-10" db="EMBL/GenBank/DDBJ databases">
        <title>Glaciimonas soli sp. nov., a psychrophilic bacterium isolated from the forest soil of a high elevation mountain in Taiwan.</title>
        <authorList>
            <person name="Wang L.-T."/>
            <person name="Shieh W.Y."/>
        </authorList>
    </citation>
    <scope>NUCLEOTIDE SEQUENCE [LARGE SCALE GENOMIC DNA]</scope>
    <source>
        <strain evidence="2 3">GS1</strain>
    </source>
</reference>
<comment type="caution">
    <text evidence="2">The sequence shown here is derived from an EMBL/GenBank/DDBJ whole genome shotgun (WGS) entry which is preliminary data.</text>
</comment>
<dbReference type="OrthoDB" id="9816014at2"/>
<dbReference type="CDD" id="cd24082">
    <property type="entry name" value="ASKHA_NBD_GspK-like"/>
    <property type="match status" value="1"/>
</dbReference>
<proteinExistence type="predicted"/>
<dbReference type="InterPro" id="IPR043129">
    <property type="entry name" value="ATPase_NBD"/>
</dbReference>
<dbReference type="Proteomes" id="UP000451565">
    <property type="component" value="Unassembled WGS sequence"/>
</dbReference>
<dbReference type="PANTHER" id="PTHR43190">
    <property type="entry name" value="N-ACETYL-D-GLUCOSAMINE KINASE"/>
    <property type="match status" value="1"/>
</dbReference>
<evidence type="ECO:0000259" key="1">
    <source>
        <dbReference type="Pfam" id="PF01869"/>
    </source>
</evidence>